<gene>
    <name evidence="1" type="ORF">PDJAM_G00108390</name>
</gene>
<reference evidence="1" key="1">
    <citation type="submission" date="2020-02" db="EMBL/GenBank/DDBJ databases">
        <title>Genome sequencing of the panga catfish, Pangasius djambal.</title>
        <authorList>
            <person name="Wen M."/>
            <person name="Zahm M."/>
            <person name="Roques C."/>
            <person name="Cabau C."/>
            <person name="Klopp C."/>
            <person name="Donnadieu C."/>
            <person name="Jouanno E."/>
            <person name="Avarre J.-C."/>
            <person name="Campet M."/>
            <person name="Ha T."/>
            <person name="Dugue R."/>
            <person name="Lampietro C."/>
            <person name="Louis A."/>
            <person name="Herpin A."/>
            <person name="Echchiki A."/>
            <person name="Berthelot C."/>
            <person name="Parey E."/>
            <person name="Roest-Crollius H."/>
            <person name="Braasch I."/>
            <person name="Postlethwait J.H."/>
            <person name="Bobe J."/>
            <person name="Montfort J."/>
            <person name="Bouchez O."/>
            <person name="Begum T."/>
            <person name="Schartl M."/>
            <person name="Gustiano R."/>
            <person name="Guiguen Y."/>
        </authorList>
    </citation>
    <scope>NUCLEOTIDE SEQUENCE</scope>
    <source>
        <strain evidence="1">Pdj_M5554</strain>
    </source>
</reference>
<name>A0ACC5Y1W6_9TELE</name>
<sequence length="70" mass="7728">MKSPGKMAGAGKKSEAGSPGASGWISSAYRFATDRNDFRRNLLVNLVPVKTWAFAGEEDQFLLNKNRAFY</sequence>
<dbReference type="Proteomes" id="UP000830395">
    <property type="component" value="Chromosome 2"/>
</dbReference>
<proteinExistence type="predicted"/>
<protein>
    <submittedName>
        <fullName evidence="1">Uncharacterized protein</fullName>
    </submittedName>
</protein>
<evidence type="ECO:0000313" key="2">
    <source>
        <dbReference type="Proteomes" id="UP000830395"/>
    </source>
</evidence>
<comment type="caution">
    <text evidence="1">The sequence shown here is derived from an EMBL/GenBank/DDBJ whole genome shotgun (WGS) entry which is preliminary data.</text>
</comment>
<keyword evidence="2" id="KW-1185">Reference proteome</keyword>
<evidence type="ECO:0000313" key="1">
    <source>
        <dbReference type="EMBL" id="MCJ8729600.1"/>
    </source>
</evidence>
<accession>A0ACC5Y1W6</accession>
<dbReference type="EMBL" id="CM040976">
    <property type="protein sequence ID" value="MCJ8729600.1"/>
    <property type="molecule type" value="Genomic_DNA"/>
</dbReference>
<organism evidence="1 2">
    <name type="scientific">Pangasius djambal</name>
    <dbReference type="NCBI Taxonomy" id="1691987"/>
    <lineage>
        <taxon>Eukaryota</taxon>
        <taxon>Metazoa</taxon>
        <taxon>Chordata</taxon>
        <taxon>Craniata</taxon>
        <taxon>Vertebrata</taxon>
        <taxon>Euteleostomi</taxon>
        <taxon>Actinopterygii</taxon>
        <taxon>Neopterygii</taxon>
        <taxon>Teleostei</taxon>
        <taxon>Ostariophysi</taxon>
        <taxon>Siluriformes</taxon>
        <taxon>Pangasiidae</taxon>
        <taxon>Pangasius</taxon>
    </lineage>
</organism>